<dbReference type="InterPro" id="IPR003018">
    <property type="entry name" value="GAF"/>
</dbReference>
<dbReference type="Gene3D" id="1.10.8.60">
    <property type="match status" value="1"/>
</dbReference>
<accession>A0A5C6AZN2</accession>
<evidence type="ECO:0000256" key="1">
    <source>
        <dbReference type="ARBA" id="ARBA00022741"/>
    </source>
</evidence>
<keyword evidence="2" id="KW-0067">ATP-binding</keyword>
<dbReference type="InterPro" id="IPR058031">
    <property type="entry name" value="AAA_lid_NorR"/>
</dbReference>
<dbReference type="PANTHER" id="PTHR32071:SF57">
    <property type="entry name" value="C4-DICARBOXYLATE TRANSPORT TRANSCRIPTIONAL REGULATORY PROTEIN DCTD"/>
    <property type="match status" value="1"/>
</dbReference>
<keyword evidence="4" id="KW-0238">DNA-binding</keyword>
<evidence type="ECO:0000313" key="9">
    <source>
        <dbReference type="Proteomes" id="UP000320176"/>
    </source>
</evidence>
<dbReference type="Gene3D" id="1.10.10.60">
    <property type="entry name" value="Homeodomain-like"/>
    <property type="match status" value="1"/>
</dbReference>
<evidence type="ECO:0000256" key="6">
    <source>
        <dbReference type="SAM" id="MobiDB-lite"/>
    </source>
</evidence>
<keyword evidence="9" id="KW-1185">Reference proteome</keyword>
<dbReference type="Pfam" id="PF00158">
    <property type="entry name" value="Sigma54_activat"/>
    <property type="match status" value="1"/>
</dbReference>
<evidence type="ECO:0000256" key="2">
    <source>
        <dbReference type="ARBA" id="ARBA00022840"/>
    </source>
</evidence>
<reference evidence="8 9" key="1">
    <citation type="submission" date="2019-02" db="EMBL/GenBank/DDBJ databases">
        <title>Deep-cultivation of Planctomycetes and their phenomic and genomic characterization uncovers novel biology.</title>
        <authorList>
            <person name="Wiegand S."/>
            <person name="Jogler M."/>
            <person name="Boedeker C."/>
            <person name="Pinto D."/>
            <person name="Vollmers J."/>
            <person name="Rivas-Marin E."/>
            <person name="Kohn T."/>
            <person name="Peeters S.H."/>
            <person name="Heuer A."/>
            <person name="Rast P."/>
            <person name="Oberbeckmann S."/>
            <person name="Bunk B."/>
            <person name="Jeske O."/>
            <person name="Meyerdierks A."/>
            <person name="Storesund J.E."/>
            <person name="Kallscheuer N."/>
            <person name="Luecker S."/>
            <person name="Lage O.M."/>
            <person name="Pohl T."/>
            <person name="Merkel B.J."/>
            <person name="Hornburger P."/>
            <person name="Mueller R.-W."/>
            <person name="Bruemmer F."/>
            <person name="Labrenz M."/>
            <person name="Spormann A.M."/>
            <person name="Op Den Camp H."/>
            <person name="Overmann J."/>
            <person name="Amann R."/>
            <person name="Jetten M.S.M."/>
            <person name="Mascher T."/>
            <person name="Medema M.H."/>
            <person name="Devos D.P."/>
            <person name="Kaster A.-K."/>
            <person name="Ovreas L."/>
            <person name="Rohde M."/>
            <person name="Galperin M.Y."/>
            <person name="Jogler C."/>
        </authorList>
    </citation>
    <scope>NUCLEOTIDE SEQUENCE [LARGE SCALE GENOMIC DNA]</scope>
    <source>
        <strain evidence="8 9">Pla52n</strain>
    </source>
</reference>
<dbReference type="InterPro" id="IPR002078">
    <property type="entry name" value="Sigma_54_int"/>
</dbReference>
<dbReference type="Gene3D" id="3.30.450.40">
    <property type="match status" value="1"/>
</dbReference>
<dbReference type="InterPro" id="IPR002197">
    <property type="entry name" value="HTH_Fis"/>
</dbReference>
<dbReference type="SUPFAM" id="SSF46689">
    <property type="entry name" value="Homeodomain-like"/>
    <property type="match status" value="1"/>
</dbReference>
<feature type="domain" description="Sigma-54 factor interaction" evidence="7">
    <location>
        <begin position="337"/>
        <end position="566"/>
    </location>
</feature>
<dbReference type="GO" id="GO:0005524">
    <property type="term" value="F:ATP binding"/>
    <property type="evidence" value="ECO:0007669"/>
    <property type="project" value="UniProtKB-KW"/>
</dbReference>
<dbReference type="GO" id="GO:0043565">
    <property type="term" value="F:sequence-specific DNA binding"/>
    <property type="evidence" value="ECO:0007669"/>
    <property type="project" value="InterPro"/>
</dbReference>
<dbReference type="PANTHER" id="PTHR32071">
    <property type="entry name" value="TRANSCRIPTIONAL REGULATORY PROTEIN"/>
    <property type="match status" value="1"/>
</dbReference>
<dbReference type="PROSITE" id="PS00676">
    <property type="entry name" value="SIGMA54_INTERACT_2"/>
    <property type="match status" value="1"/>
</dbReference>
<gene>
    <name evidence="8" type="primary">vnfA_1</name>
    <name evidence="8" type="ORF">Pla52n_26140</name>
</gene>
<feature type="compositionally biased region" description="Acidic residues" evidence="6">
    <location>
        <begin position="658"/>
        <end position="676"/>
    </location>
</feature>
<dbReference type="InterPro" id="IPR009057">
    <property type="entry name" value="Homeodomain-like_sf"/>
</dbReference>
<dbReference type="EMBL" id="SJPN01000003">
    <property type="protein sequence ID" value="TWU04572.1"/>
    <property type="molecule type" value="Genomic_DNA"/>
</dbReference>
<sequence>MMTHPETKTDTTAWLQAVSQMVAQLVDCDSSEKLLSVTLPDLLSSVGMASGGVVINDAGTWRCQHWTGPQVTLPTDLLEETLDRSQPTITDSWCASLIRQTSTASDSPLWVTPPKVLLLQSTKRLSLSSGSLNHMVDLLANSIRLIADSELKSKRIGQLAVVLKSSAAWLQIDDDEQLLRHIADTATQLLQCERASIFLWDKRRKKLIGRPALGIEDKALEVSDDAGVVGEVLQSGEAKIWNSVSDDESRVNRSVDRQHAFQTHSLVAVPMRGQRNEIIGVFEAINHRGRIFDAEHALVLSDLAQHAAVAIQAAGARRQLSESCDRLVRDAASDAQLIGAHPDVRQVRINADKVARTDLSVLILGKNGTGKEVLARHLHYQSDRRSGPFIAVNCAALVESLLESELFGHERGAFTDANQTRVGKFELANGGTLFLDEIGDMSPGGQAKLLRVLEEKVVVRVGGSQTIPVDVRVIAATNQPLEQMIVEKRFREDLYFRLNVVSLTLPALCDRGDDVLLLAEHFLQHFCYQIGRQAPTLTDSAKSALLSYPWPGNIRELRNTMERVCYLVTQSQITADDLSLATSPGSRLAVPSGAPLVSRRFDTPHELSESTRIFQIEHIKRAIESCGGNMTEAASLLGLHRSNLYRKMRQLGMNTSESDSESDSNSESETESDDIS</sequence>
<dbReference type="PROSITE" id="PS50045">
    <property type="entry name" value="SIGMA54_INTERACT_4"/>
    <property type="match status" value="1"/>
</dbReference>
<dbReference type="Gene3D" id="3.40.50.300">
    <property type="entry name" value="P-loop containing nucleotide triphosphate hydrolases"/>
    <property type="match status" value="1"/>
</dbReference>
<dbReference type="CDD" id="cd00009">
    <property type="entry name" value="AAA"/>
    <property type="match status" value="1"/>
</dbReference>
<dbReference type="SUPFAM" id="SSF52540">
    <property type="entry name" value="P-loop containing nucleoside triphosphate hydrolases"/>
    <property type="match status" value="1"/>
</dbReference>
<dbReference type="AlphaFoldDB" id="A0A5C6AZN2"/>
<dbReference type="PRINTS" id="PR01590">
    <property type="entry name" value="HTHFIS"/>
</dbReference>
<dbReference type="RefSeq" id="WP_146519974.1">
    <property type="nucleotide sequence ID" value="NZ_CP151726.1"/>
</dbReference>
<feature type="region of interest" description="Disordered" evidence="6">
    <location>
        <begin position="653"/>
        <end position="676"/>
    </location>
</feature>
<dbReference type="GO" id="GO:0006355">
    <property type="term" value="P:regulation of DNA-templated transcription"/>
    <property type="evidence" value="ECO:0007669"/>
    <property type="project" value="InterPro"/>
</dbReference>
<dbReference type="InterPro" id="IPR025944">
    <property type="entry name" value="Sigma_54_int_dom_CS"/>
</dbReference>
<name>A0A5C6AZN2_9BACT</name>
<evidence type="ECO:0000259" key="7">
    <source>
        <dbReference type="PROSITE" id="PS50045"/>
    </source>
</evidence>
<dbReference type="Pfam" id="PF13185">
    <property type="entry name" value="GAF_2"/>
    <property type="match status" value="1"/>
</dbReference>
<dbReference type="OrthoDB" id="9761019at2"/>
<evidence type="ECO:0000256" key="5">
    <source>
        <dbReference type="ARBA" id="ARBA00023163"/>
    </source>
</evidence>
<dbReference type="SMART" id="SM00382">
    <property type="entry name" value="AAA"/>
    <property type="match status" value="1"/>
</dbReference>
<keyword evidence="3" id="KW-0805">Transcription regulation</keyword>
<dbReference type="SUPFAM" id="SSF55781">
    <property type="entry name" value="GAF domain-like"/>
    <property type="match status" value="1"/>
</dbReference>
<evidence type="ECO:0000256" key="4">
    <source>
        <dbReference type="ARBA" id="ARBA00023125"/>
    </source>
</evidence>
<dbReference type="Pfam" id="PF02954">
    <property type="entry name" value="HTH_8"/>
    <property type="match status" value="1"/>
</dbReference>
<dbReference type="PROSITE" id="PS00688">
    <property type="entry name" value="SIGMA54_INTERACT_3"/>
    <property type="match status" value="1"/>
</dbReference>
<dbReference type="Proteomes" id="UP000320176">
    <property type="component" value="Unassembled WGS sequence"/>
</dbReference>
<protein>
    <submittedName>
        <fullName evidence="8">Nitrogen fixation protein VnfA</fullName>
    </submittedName>
</protein>
<organism evidence="8 9">
    <name type="scientific">Stieleria varia</name>
    <dbReference type="NCBI Taxonomy" id="2528005"/>
    <lineage>
        <taxon>Bacteria</taxon>
        <taxon>Pseudomonadati</taxon>
        <taxon>Planctomycetota</taxon>
        <taxon>Planctomycetia</taxon>
        <taxon>Pirellulales</taxon>
        <taxon>Pirellulaceae</taxon>
        <taxon>Stieleria</taxon>
    </lineage>
</organism>
<dbReference type="Pfam" id="PF25601">
    <property type="entry name" value="AAA_lid_14"/>
    <property type="match status" value="1"/>
</dbReference>
<keyword evidence="5" id="KW-0804">Transcription</keyword>
<evidence type="ECO:0000256" key="3">
    <source>
        <dbReference type="ARBA" id="ARBA00023015"/>
    </source>
</evidence>
<keyword evidence="1" id="KW-0547">Nucleotide-binding</keyword>
<dbReference type="InterPro" id="IPR027417">
    <property type="entry name" value="P-loop_NTPase"/>
</dbReference>
<dbReference type="InterPro" id="IPR003593">
    <property type="entry name" value="AAA+_ATPase"/>
</dbReference>
<dbReference type="FunFam" id="3.40.50.300:FF:000006">
    <property type="entry name" value="DNA-binding transcriptional regulator NtrC"/>
    <property type="match status" value="1"/>
</dbReference>
<proteinExistence type="predicted"/>
<dbReference type="InterPro" id="IPR025943">
    <property type="entry name" value="Sigma_54_int_dom_ATP-bd_2"/>
</dbReference>
<evidence type="ECO:0000313" key="8">
    <source>
        <dbReference type="EMBL" id="TWU04572.1"/>
    </source>
</evidence>
<comment type="caution">
    <text evidence="8">The sequence shown here is derived from an EMBL/GenBank/DDBJ whole genome shotgun (WGS) entry which is preliminary data.</text>
</comment>
<dbReference type="InterPro" id="IPR029016">
    <property type="entry name" value="GAF-like_dom_sf"/>
</dbReference>
<dbReference type="SMART" id="SM00065">
    <property type="entry name" value="GAF"/>
    <property type="match status" value="1"/>
</dbReference>